<keyword evidence="8" id="KW-0798">TonB box</keyword>
<keyword evidence="5" id="KW-0812">Transmembrane</keyword>
<name>A0ABU0LXT1_9HYPH</name>
<accession>A0ABU0LXT1</accession>
<organism evidence="11 12">
    <name type="scientific">Ancylobacter amanitiformis</name>
    <dbReference type="NCBI Taxonomy" id="217069"/>
    <lineage>
        <taxon>Bacteria</taxon>
        <taxon>Pseudomonadati</taxon>
        <taxon>Pseudomonadota</taxon>
        <taxon>Alphaproteobacteria</taxon>
        <taxon>Hyphomicrobiales</taxon>
        <taxon>Xanthobacteraceae</taxon>
        <taxon>Ancylobacter</taxon>
    </lineage>
</organism>
<evidence type="ECO:0000256" key="2">
    <source>
        <dbReference type="ARBA" id="ARBA00022448"/>
    </source>
</evidence>
<evidence type="ECO:0000256" key="8">
    <source>
        <dbReference type="ARBA" id="ARBA00023077"/>
    </source>
</evidence>
<dbReference type="PANTHER" id="PTHR32552:SF81">
    <property type="entry name" value="TONB-DEPENDENT OUTER MEMBRANE RECEPTOR"/>
    <property type="match status" value="1"/>
</dbReference>
<evidence type="ECO:0000313" key="12">
    <source>
        <dbReference type="Proteomes" id="UP001235094"/>
    </source>
</evidence>
<comment type="caution">
    <text evidence="11">The sequence shown here is derived from an EMBL/GenBank/DDBJ whole genome shotgun (WGS) entry which is preliminary data.</text>
</comment>
<evidence type="ECO:0000256" key="5">
    <source>
        <dbReference type="ARBA" id="ARBA00022692"/>
    </source>
</evidence>
<keyword evidence="11" id="KW-0675">Receptor</keyword>
<dbReference type="EMBL" id="JAUSVR010000036">
    <property type="protein sequence ID" value="MDQ0513532.1"/>
    <property type="molecule type" value="Genomic_DNA"/>
</dbReference>
<dbReference type="SUPFAM" id="SSF56935">
    <property type="entry name" value="Porins"/>
    <property type="match status" value="1"/>
</dbReference>
<sequence length="185" mass="19520">MARGTWDVGDVEVFRGPQSTLQGRNAMGGAVVVSANDPTWTTEAAIGGDVAGSSETGNFGSGAFMLSGPMVGNQLAFRVAGQYFEDESGIAYADPLNEDLGQGYFGQLRAKFLLTPAALDGFEALFTISRTSDWPSVSAVTGPDFFARRFATLPPRLRMSRATFPTLTSMPPALAAFPKMASPPP</sequence>
<keyword evidence="9" id="KW-0472">Membrane</keyword>
<evidence type="ECO:0000313" key="11">
    <source>
        <dbReference type="EMBL" id="MDQ0513532.1"/>
    </source>
</evidence>
<gene>
    <name evidence="11" type="ORF">QOZ99_004455</name>
</gene>
<protein>
    <submittedName>
        <fullName evidence="11">Outer membrane receptor protein involved in Fe transport</fullName>
    </submittedName>
</protein>
<dbReference type="Proteomes" id="UP001235094">
    <property type="component" value="Unassembled WGS sequence"/>
</dbReference>
<dbReference type="InterPro" id="IPR036942">
    <property type="entry name" value="Beta-barrel_TonB_sf"/>
</dbReference>
<evidence type="ECO:0000256" key="6">
    <source>
        <dbReference type="ARBA" id="ARBA00023004"/>
    </source>
</evidence>
<keyword evidence="4" id="KW-0410">Iron transport</keyword>
<proteinExistence type="predicted"/>
<dbReference type="Gene3D" id="2.40.170.20">
    <property type="entry name" value="TonB-dependent receptor, beta-barrel domain"/>
    <property type="match status" value="1"/>
</dbReference>
<evidence type="ECO:0000256" key="4">
    <source>
        <dbReference type="ARBA" id="ARBA00022496"/>
    </source>
</evidence>
<keyword evidence="7" id="KW-0406">Ion transport</keyword>
<evidence type="ECO:0000256" key="3">
    <source>
        <dbReference type="ARBA" id="ARBA00022452"/>
    </source>
</evidence>
<evidence type="ECO:0000256" key="7">
    <source>
        <dbReference type="ARBA" id="ARBA00023065"/>
    </source>
</evidence>
<evidence type="ECO:0000256" key="1">
    <source>
        <dbReference type="ARBA" id="ARBA00004571"/>
    </source>
</evidence>
<keyword evidence="6" id="KW-0408">Iron</keyword>
<keyword evidence="12" id="KW-1185">Reference proteome</keyword>
<evidence type="ECO:0000256" key="10">
    <source>
        <dbReference type="ARBA" id="ARBA00023237"/>
    </source>
</evidence>
<keyword evidence="3" id="KW-1134">Transmembrane beta strand</keyword>
<keyword evidence="2" id="KW-0813">Transport</keyword>
<dbReference type="PANTHER" id="PTHR32552">
    <property type="entry name" value="FERRICHROME IRON RECEPTOR-RELATED"/>
    <property type="match status" value="1"/>
</dbReference>
<evidence type="ECO:0000256" key="9">
    <source>
        <dbReference type="ARBA" id="ARBA00023136"/>
    </source>
</evidence>
<comment type="subcellular location">
    <subcellularLocation>
        <location evidence="1">Cell outer membrane</location>
        <topology evidence="1">Multi-pass membrane protein</topology>
    </subcellularLocation>
</comment>
<dbReference type="InterPro" id="IPR039426">
    <property type="entry name" value="TonB-dep_rcpt-like"/>
</dbReference>
<reference evidence="11 12" key="1">
    <citation type="submission" date="2023-07" db="EMBL/GenBank/DDBJ databases">
        <title>Genomic Encyclopedia of Type Strains, Phase IV (KMG-IV): sequencing the most valuable type-strain genomes for metagenomic binning, comparative biology and taxonomic classification.</title>
        <authorList>
            <person name="Goeker M."/>
        </authorList>
    </citation>
    <scope>NUCLEOTIDE SEQUENCE [LARGE SCALE GENOMIC DNA]</scope>
    <source>
        <strain evidence="11 12">DSM 15561</strain>
    </source>
</reference>
<keyword evidence="10" id="KW-0998">Cell outer membrane</keyword>